<keyword evidence="10" id="KW-1185">Reference proteome</keyword>
<comment type="similarity">
    <text evidence="2">Belongs to the MreD family.</text>
</comment>
<evidence type="ECO:0000256" key="8">
    <source>
        <dbReference type="SAM" id="Phobius"/>
    </source>
</evidence>
<dbReference type="GO" id="GO:0008360">
    <property type="term" value="P:regulation of cell shape"/>
    <property type="evidence" value="ECO:0007669"/>
    <property type="project" value="UniProtKB-KW"/>
</dbReference>
<dbReference type="Pfam" id="PF04093">
    <property type="entry name" value="MreD"/>
    <property type="match status" value="1"/>
</dbReference>
<dbReference type="InterPro" id="IPR007227">
    <property type="entry name" value="Cell_shape_determining_MreD"/>
</dbReference>
<evidence type="ECO:0000256" key="1">
    <source>
        <dbReference type="ARBA" id="ARBA00004651"/>
    </source>
</evidence>
<sequence length="176" mass="20652">MKKYFVAFLSFLFILEGSKLQLLLPQSWGSTFVMIPALVVSGLISISFYLPRRYVLWIGFIFGLFHDIVYGPAIGIKAFTFPLVAYGTYLLSGAFSLYQWIAGITFFLGQSAYFIILYGWYWLFGFTNMDFSYAFWLHIVPSILLNWLLAYLIHQPIRWIYQKKRNRSIIFDTILR</sequence>
<evidence type="ECO:0000256" key="7">
    <source>
        <dbReference type="ARBA" id="ARBA00023136"/>
    </source>
</evidence>
<dbReference type="AlphaFoldDB" id="A0A8I1A821"/>
<proteinExistence type="inferred from homology"/>
<keyword evidence="3" id="KW-1003">Cell membrane</keyword>
<evidence type="ECO:0000313" key="10">
    <source>
        <dbReference type="Proteomes" id="UP000633619"/>
    </source>
</evidence>
<comment type="caution">
    <text evidence="9">The sequence shown here is derived from an EMBL/GenBank/DDBJ whole genome shotgun (WGS) entry which is preliminary data.</text>
</comment>
<protein>
    <submittedName>
        <fullName evidence="9">Rod shape-determining protein MreD</fullName>
    </submittedName>
</protein>
<dbReference type="NCBIfam" id="TIGR03426">
    <property type="entry name" value="shape_MreD"/>
    <property type="match status" value="1"/>
</dbReference>
<dbReference type="EMBL" id="JAECVW010000002">
    <property type="protein sequence ID" value="MBH8594530.1"/>
    <property type="molecule type" value="Genomic_DNA"/>
</dbReference>
<evidence type="ECO:0000256" key="3">
    <source>
        <dbReference type="ARBA" id="ARBA00022475"/>
    </source>
</evidence>
<name>A0A8I1A821_THEIN</name>
<reference evidence="9 10" key="1">
    <citation type="submission" date="2020-12" db="EMBL/GenBank/DDBJ databases">
        <title>WGS of Thermoactinomyces spp.</title>
        <authorList>
            <person name="Cheng K."/>
        </authorList>
    </citation>
    <scope>NUCLEOTIDE SEQUENCE [LARGE SCALE GENOMIC DNA]</scope>
    <source>
        <strain evidence="10">CICC 10671\DSM 43846</strain>
    </source>
</reference>
<evidence type="ECO:0000313" key="9">
    <source>
        <dbReference type="EMBL" id="MBH8594530.1"/>
    </source>
</evidence>
<keyword evidence="4 8" id="KW-0812">Transmembrane</keyword>
<organism evidence="9 10">
    <name type="scientific">Thermoactinomyces intermedius</name>
    <dbReference type="NCBI Taxonomy" id="2024"/>
    <lineage>
        <taxon>Bacteria</taxon>
        <taxon>Bacillati</taxon>
        <taxon>Bacillota</taxon>
        <taxon>Bacilli</taxon>
        <taxon>Bacillales</taxon>
        <taxon>Thermoactinomycetaceae</taxon>
        <taxon>Thermoactinomyces</taxon>
    </lineage>
</organism>
<dbReference type="Proteomes" id="UP000633619">
    <property type="component" value="Unassembled WGS sequence"/>
</dbReference>
<feature type="transmembrane region" description="Helical" evidence="8">
    <location>
        <begin position="79"/>
        <end position="98"/>
    </location>
</feature>
<comment type="subcellular location">
    <subcellularLocation>
        <location evidence="1">Cell membrane</location>
        <topology evidence="1">Multi-pass membrane protein</topology>
    </subcellularLocation>
</comment>
<evidence type="ECO:0000256" key="6">
    <source>
        <dbReference type="ARBA" id="ARBA00022989"/>
    </source>
</evidence>
<dbReference type="RefSeq" id="WP_181731769.1">
    <property type="nucleotide sequence ID" value="NZ_JACEIR010000003.1"/>
</dbReference>
<evidence type="ECO:0000256" key="2">
    <source>
        <dbReference type="ARBA" id="ARBA00007776"/>
    </source>
</evidence>
<feature type="transmembrane region" description="Helical" evidence="8">
    <location>
        <begin position="135"/>
        <end position="154"/>
    </location>
</feature>
<gene>
    <name evidence="9" type="primary">mreD</name>
    <name evidence="9" type="ORF">I8U20_04205</name>
</gene>
<feature type="transmembrane region" description="Helical" evidence="8">
    <location>
        <begin position="105"/>
        <end position="123"/>
    </location>
</feature>
<evidence type="ECO:0000256" key="4">
    <source>
        <dbReference type="ARBA" id="ARBA00022692"/>
    </source>
</evidence>
<keyword evidence="7 8" id="KW-0472">Membrane</keyword>
<dbReference type="GO" id="GO:0005886">
    <property type="term" value="C:plasma membrane"/>
    <property type="evidence" value="ECO:0007669"/>
    <property type="project" value="UniProtKB-SubCell"/>
</dbReference>
<accession>A0A8I1A821</accession>
<feature type="transmembrane region" description="Helical" evidence="8">
    <location>
        <begin position="27"/>
        <end position="49"/>
    </location>
</feature>
<feature type="transmembrane region" description="Helical" evidence="8">
    <location>
        <begin position="54"/>
        <end position="73"/>
    </location>
</feature>
<keyword evidence="5" id="KW-0133">Cell shape</keyword>
<evidence type="ECO:0000256" key="5">
    <source>
        <dbReference type="ARBA" id="ARBA00022960"/>
    </source>
</evidence>
<keyword evidence="6 8" id="KW-1133">Transmembrane helix</keyword>